<organism evidence="3 4">
    <name type="scientific">Paralvinella palmiformis</name>
    <dbReference type="NCBI Taxonomy" id="53620"/>
    <lineage>
        <taxon>Eukaryota</taxon>
        <taxon>Metazoa</taxon>
        <taxon>Spiralia</taxon>
        <taxon>Lophotrochozoa</taxon>
        <taxon>Annelida</taxon>
        <taxon>Polychaeta</taxon>
        <taxon>Sedentaria</taxon>
        <taxon>Canalipalpata</taxon>
        <taxon>Terebellida</taxon>
        <taxon>Terebelliformia</taxon>
        <taxon>Alvinellidae</taxon>
        <taxon>Paralvinella</taxon>
    </lineage>
</organism>
<evidence type="ECO:0000313" key="4">
    <source>
        <dbReference type="Proteomes" id="UP001208570"/>
    </source>
</evidence>
<keyword evidence="1" id="KW-0862">Zinc</keyword>
<protein>
    <recommendedName>
        <fullName evidence="2">SWIM-type domain-containing protein</fullName>
    </recommendedName>
</protein>
<reference evidence="3" key="1">
    <citation type="journal article" date="2023" name="Mol. Biol. Evol.">
        <title>Third-Generation Sequencing Reveals the Adaptive Role of the Epigenome in Three Deep-Sea Polychaetes.</title>
        <authorList>
            <person name="Perez M."/>
            <person name="Aroh O."/>
            <person name="Sun Y."/>
            <person name="Lan Y."/>
            <person name="Juniper S.K."/>
            <person name="Young C.R."/>
            <person name="Angers B."/>
            <person name="Qian P.Y."/>
        </authorList>
    </citation>
    <scope>NUCLEOTIDE SEQUENCE</scope>
    <source>
        <strain evidence="3">P08H-3</strain>
    </source>
</reference>
<keyword evidence="4" id="KW-1185">Reference proteome</keyword>
<evidence type="ECO:0000256" key="1">
    <source>
        <dbReference type="PROSITE-ProRule" id="PRU00325"/>
    </source>
</evidence>
<sequence length="287" mass="31813">MLSGSRTSHRLAGIVVQPVSLCCAPAKKQTTMTKDKRRPIQPLESVQPIYISAKGLYMEQIDSVEKQDPYQIEPAKWRSDPKLFPAITYVDLVNYFIFNPSLLYTLKDFENYKSLEAYDRFMYGWVTGVSVYIYYDWHLPVHVVRARVIHSQRMNATPLFPWIIIHEAGNVKSAHCSCKAGPGETCLHVASVLFYIEAAVHLTEVSTVTQTSAYWIHPSSGLGVEYAMQSDMNFTSARLMKNRLDNRIGSTSGSSSVSSDLSTVTSSMSSSVALSSLASSVASASMA</sequence>
<proteinExistence type="predicted"/>
<dbReference type="PANTHER" id="PTHR47526:SF4">
    <property type="entry name" value="SWIM-TYPE DOMAIN-CONTAINING PROTEIN"/>
    <property type="match status" value="1"/>
</dbReference>
<accession>A0AAD9IRB0</accession>
<dbReference type="EMBL" id="JAODUP010001937">
    <property type="protein sequence ID" value="KAK2139206.1"/>
    <property type="molecule type" value="Genomic_DNA"/>
</dbReference>
<dbReference type="GO" id="GO:0008270">
    <property type="term" value="F:zinc ion binding"/>
    <property type="evidence" value="ECO:0007669"/>
    <property type="project" value="UniProtKB-KW"/>
</dbReference>
<evidence type="ECO:0000313" key="3">
    <source>
        <dbReference type="EMBL" id="KAK2139206.1"/>
    </source>
</evidence>
<feature type="domain" description="SWIM-type" evidence="2">
    <location>
        <begin position="161"/>
        <end position="197"/>
    </location>
</feature>
<keyword evidence="1" id="KW-0863">Zinc-finger</keyword>
<dbReference type="PANTHER" id="PTHR47526">
    <property type="entry name" value="ATP-DEPENDENT DNA HELICASE"/>
    <property type="match status" value="1"/>
</dbReference>
<comment type="caution">
    <text evidence="3">The sequence shown here is derived from an EMBL/GenBank/DDBJ whole genome shotgun (WGS) entry which is preliminary data.</text>
</comment>
<evidence type="ECO:0000259" key="2">
    <source>
        <dbReference type="PROSITE" id="PS50966"/>
    </source>
</evidence>
<dbReference type="AlphaFoldDB" id="A0AAD9IRB0"/>
<dbReference type="Proteomes" id="UP001208570">
    <property type="component" value="Unassembled WGS sequence"/>
</dbReference>
<name>A0AAD9IRB0_9ANNE</name>
<keyword evidence="1" id="KW-0479">Metal-binding</keyword>
<dbReference type="InterPro" id="IPR007527">
    <property type="entry name" value="Znf_SWIM"/>
</dbReference>
<dbReference type="PROSITE" id="PS50966">
    <property type="entry name" value="ZF_SWIM"/>
    <property type="match status" value="1"/>
</dbReference>
<gene>
    <name evidence="3" type="ORF">LSH36_1942g00006</name>
</gene>